<sequence>MTGNHQLGNLKTTAKKLVLKSWKVSNYPFLDLSLKISKALRTLAL</sequence>
<accession>A0AAV0L8U3</accession>
<dbReference type="Proteomes" id="UP001154282">
    <property type="component" value="Unassembled WGS sequence"/>
</dbReference>
<evidence type="ECO:0000313" key="2">
    <source>
        <dbReference type="Proteomes" id="UP001154282"/>
    </source>
</evidence>
<organism evidence="1 2">
    <name type="scientific">Linum tenue</name>
    <dbReference type="NCBI Taxonomy" id="586396"/>
    <lineage>
        <taxon>Eukaryota</taxon>
        <taxon>Viridiplantae</taxon>
        <taxon>Streptophyta</taxon>
        <taxon>Embryophyta</taxon>
        <taxon>Tracheophyta</taxon>
        <taxon>Spermatophyta</taxon>
        <taxon>Magnoliopsida</taxon>
        <taxon>eudicotyledons</taxon>
        <taxon>Gunneridae</taxon>
        <taxon>Pentapetalae</taxon>
        <taxon>rosids</taxon>
        <taxon>fabids</taxon>
        <taxon>Malpighiales</taxon>
        <taxon>Linaceae</taxon>
        <taxon>Linum</taxon>
    </lineage>
</organism>
<keyword evidence="2" id="KW-1185">Reference proteome</keyword>
<protein>
    <submittedName>
        <fullName evidence="1">Uncharacterized protein</fullName>
    </submittedName>
</protein>
<dbReference type="EMBL" id="CAMGYJ010000006">
    <property type="protein sequence ID" value="CAI0430020.1"/>
    <property type="molecule type" value="Genomic_DNA"/>
</dbReference>
<comment type="caution">
    <text evidence="1">The sequence shown here is derived from an EMBL/GenBank/DDBJ whole genome shotgun (WGS) entry which is preliminary data.</text>
</comment>
<dbReference type="AlphaFoldDB" id="A0AAV0L8U3"/>
<evidence type="ECO:0000313" key="1">
    <source>
        <dbReference type="EMBL" id="CAI0430020.1"/>
    </source>
</evidence>
<gene>
    <name evidence="1" type="ORF">LITE_LOCUS22412</name>
</gene>
<proteinExistence type="predicted"/>
<reference evidence="1" key="1">
    <citation type="submission" date="2022-08" db="EMBL/GenBank/DDBJ databases">
        <authorList>
            <person name="Gutierrez-Valencia J."/>
        </authorList>
    </citation>
    <scope>NUCLEOTIDE SEQUENCE</scope>
</reference>
<name>A0AAV0L8U3_9ROSI</name>